<gene>
    <name evidence="5" type="ORF">BYL167_LOCUS15082</name>
    <name evidence="2" type="ORF">CJN711_LOCUS16724</name>
    <name evidence="7" type="ORF">GIL414_LOCUS42244</name>
    <name evidence="3" type="ORF">KQP761_LOCUS5765</name>
    <name evidence="4" type="ORF">MBJ925_LOCUS26287</name>
    <name evidence="6" type="ORF">SMN809_LOCUS41933</name>
</gene>
<dbReference type="Proteomes" id="UP000663834">
    <property type="component" value="Unassembled WGS sequence"/>
</dbReference>
<evidence type="ECO:0000256" key="1">
    <source>
        <dbReference type="SAM" id="MobiDB-lite"/>
    </source>
</evidence>
<evidence type="ECO:0000313" key="4">
    <source>
        <dbReference type="EMBL" id="CAF2123305.1"/>
    </source>
</evidence>
<evidence type="ECO:0000313" key="2">
    <source>
        <dbReference type="EMBL" id="CAF1296937.1"/>
    </source>
</evidence>
<evidence type="ECO:0000313" key="6">
    <source>
        <dbReference type="EMBL" id="CAF4672024.1"/>
    </source>
</evidence>
<dbReference type="EMBL" id="CAJNOV010007760">
    <property type="protein sequence ID" value="CAF1296937.1"/>
    <property type="molecule type" value="Genomic_DNA"/>
</dbReference>
<dbReference type="Proteomes" id="UP000663855">
    <property type="component" value="Unassembled WGS sequence"/>
</dbReference>
<dbReference type="Proteomes" id="UP000663824">
    <property type="component" value="Unassembled WGS sequence"/>
</dbReference>
<accession>A0A815F723</accession>
<protein>
    <recommendedName>
        <fullName evidence="9">B box-type domain-containing protein</fullName>
    </recommendedName>
</protein>
<evidence type="ECO:0008006" key="9">
    <source>
        <dbReference type="Google" id="ProtNLM"/>
    </source>
</evidence>
<evidence type="ECO:0000313" key="7">
    <source>
        <dbReference type="EMBL" id="CAF4680096.1"/>
    </source>
</evidence>
<sequence length="225" mass="26546">MTRTSNTCSVCQKELGTSFCTGCGVYFCTKDFKNHRKTLFSEMDAVIEHRNELQEKIHKAVQHADPYNPLFEQIDQWQRTMIEKICRVSEHCREQVSQLLNSKRAKLTNDFKRFSQDLIHLKQTENYVEPDITRLKYLMHQFNHELKQLLKPVSIELHTEPSDRIIWSQLLYVEEKSTYAGINQRQQHEREDDRAGAMSPRKQPSDCYSSPIRSLIYISTEDLAF</sequence>
<proteinExistence type="predicted"/>
<dbReference type="EMBL" id="CAJOBH010005503">
    <property type="protein sequence ID" value="CAF4026495.1"/>
    <property type="molecule type" value="Genomic_DNA"/>
</dbReference>
<evidence type="ECO:0000313" key="8">
    <source>
        <dbReference type="Proteomes" id="UP000663834"/>
    </source>
</evidence>
<dbReference type="Proteomes" id="UP000676336">
    <property type="component" value="Unassembled WGS sequence"/>
</dbReference>
<dbReference type="Proteomes" id="UP000681967">
    <property type="component" value="Unassembled WGS sequence"/>
</dbReference>
<feature type="region of interest" description="Disordered" evidence="1">
    <location>
        <begin position="182"/>
        <end position="207"/>
    </location>
</feature>
<evidence type="ECO:0000313" key="5">
    <source>
        <dbReference type="EMBL" id="CAF4026495.1"/>
    </source>
</evidence>
<reference evidence="3" key="1">
    <citation type="submission" date="2021-02" db="EMBL/GenBank/DDBJ databases">
        <authorList>
            <person name="Nowell W R."/>
        </authorList>
    </citation>
    <scope>NUCLEOTIDE SEQUENCE</scope>
</reference>
<dbReference type="EMBL" id="CAJNRE010013989">
    <property type="protein sequence ID" value="CAF2123305.1"/>
    <property type="molecule type" value="Genomic_DNA"/>
</dbReference>
<comment type="caution">
    <text evidence="3">The sequence shown here is derived from an EMBL/GenBank/DDBJ whole genome shotgun (WGS) entry which is preliminary data.</text>
</comment>
<feature type="compositionally biased region" description="Basic and acidic residues" evidence="1">
    <location>
        <begin position="186"/>
        <end position="195"/>
    </location>
</feature>
<dbReference type="Proteomes" id="UP000681720">
    <property type="component" value="Unassembled WGS sequence"/>
</dbReference>
<evidence type="ECO:0000313" key="3">
    <source>
        <dbReference type="EMBL" id="CAF1321565.1"/>
    </source>
</evidence>
<name>A0A815F723_9BILA</name>
<dbReference type="EMBL" id="CAJOBI010119637">
    <property type="protein sequence ID" value="CAF4672024.1"/>
    <property type="molecule type" value="Genomic_DNA"/>
</dbReference>
<dbReference type="EMBL" id="CAJNOW010001603">
    <property type="protein sequence ID" value="CAF1321565.1"/>
    <property type="molecule type" value="Genomic_DNA"/>
</dbReference>
<organism evidence="3 8">
    <name type="scientific">Rotaria magnacalcarata</name>
    <dbReference type="NCBI Taxonomy" id="392030"/>
    <lineage>
        <taxon>Eukaryota</taxon>
        <taxon>Metazoa</taxon>
        <taxon>Spiralia</taxon>
        <taxon>Gnathifera</taxon>
        <taxon>Rotifera</taxon>
        <taxon>Eurotatoria</taxon>
        <taxon>Bdelloidea</taxon>
        <taxon>Philodinida</taxon>
        <taxon>Philodinidae</taxon>
        <taxon>Rotaria</taxon>
    </lineage>
</organism>
<dbReference type="AlphaFoldDB" id="A0A815F723"/>
<dbReference type="OrthoDB" id="10022661at2759"/>
<dbReference type="EMBL" id="CAJOBJ010121914">
    <property type="protein sequence ID" value="CAF4680096.1"/>
    <property type="molecule type" value="Genomic_DNA"/>
</dbReference>